<reference evidence="6 7" key="1">
    <citation type="submission" date="2016-09" db="EMBL/GenBank/DDBJ databases">
        <title>Complete genome sequence of Deltia acidovorans CM13 isolated from murine proximal colonic tissue.</title>
        <authorList>
            <person name="Saffarian A."/>
        </authorList>
    </citation>
    <scope>NUCLEOTIDE SEQUENCE [LARGE SCALE GENOMIC DNA]</scope>
    <source>
        <strain evidence="6 7">CM13</strain>
    </source>
</reference>
<gene>
    <name evidence="6" type="ORF">BI380_10450</name>
</gene>
<feature type="domain" description="Tyr recombinase" evidence="5">
    <location>
        <begin position="193"/>
        <end position="366"/>
    </location>
</feature>
<dbReference type="PANTHER" id="PTHR30349">
    <property type="entry name" value="PHAGE INTEGRASE-RELATED"/>
    <property type="match status" value="1"/>
</dbReference>
<dbReference type="Proteomes" id="UP000095607">
    <property type="component" value="Chromosome"/>
</dbReference>
<dbReference type="Pfam" id="PF00589">
    <property type="entry name" value="Phage_integrase"/>
    <property type="match status" value="1"/>
</dbReference>
<evidence type="ECO:0000256" key="1">
    <source>
        <dbReference type="ARBA" id="ARBA00008857"/>
    </source>
</evidence>
<dbReference type="InterPro" id="IPR002104">
    <property type="entry name" value="Integrase_catalytic"/>
</dbReference>
<dbReference type="InterPro" id="IPR011010">
    <property type="entry name" value="DNA_brk_join_enz"/>
</dbReference>
<dbReference type="EMBL" id="CP017420">
    <property type="protein sequence ID" value="AOV01744.1"/>
    <property type="molecule type" value="Genomic_DNA"/>
</dbReference>
<keyword evidence="4" id="KW-0233">DNA recombination</keyword>
<keyword evidence="7" id="KW-1185">Reference proteome</keyword>
<dbReference type="InterPro" id="IPR013762">
    <property type="entry name" value="Integrase-like_cat_sf"/>
</dbReference>
<evidence type="ECO:0000313" key="7">
    <source>
        <dbReference type="Proteomes" id="UP000095607"/>
    </source>
</evidence>
<dbReference type="InterPro" id="IPR010998">
    <property type="entry name" value="Integrase_recombinase_N"/>
</dbReference>
<evidence type="ECO:0000313" key="6">
    <source>
        <dbReference type="EMBL" id="AOV01744.1"/>
    </source>
</evidence>
<evidence type="ECO:0000256" key="4">
    <source>
        <dbReference type="ARBA" id="ARBA00023172"/>
    </source>
</evidence>
<dbReference type="SUPFAM" id="SSF56349">
    <property type="entry name" value="DNA breaking-rejoining enzymes"/>
    <property type="match status" value="1"/>
</dbReference>
<evidence type="ECO:0000259" key="5">
    <source>
        <dbReference type="PROSITE" id="PS51898"/>
    </source>
</evidence>
<organism evidence="6 7">
    <name type="scientific">Delftia tsuruhatensis</name>
    <dbReference type="NCBI Taxonomy" id="180282"/>
    <lineage>
        <taxon>Bacteria</taxon>
        <taxon>Pseudomonadati</taxon>
        <taxon>Pseudomonadota</taxon>
        <taxon>Betaproteobacteria</taxon>
        <taxon>Burkholderiales</taxon>
        <taxon>Comamonadaceae</taxon>
        <taxon>Delftia</taxon>
    </lineage>
</organism>
<sequence>MGRKPSRWTNLPKGMRARVRGKKVHYYLDTGGKPRKEIPLGSDYIAAIQKWAALTESMRHPLAQYTFVDLAREYRAKVLPTKAPRTQRDNEKELAWLLRFFGDPPAPLEGIEPIHIRQYMDWRVVETRKAAAEKNAERKKKGLPEEEIPAQAGHVRANREKALFSHMWNFAREQGKTAATNPCSGVRSYKESGRDTVIEADAMQRVLEHAGGPLRFALLLARHTGQRPADVLKMSESHIAGGFLHVTQGKTAAKLRIELTGALAALIEEIRAYKAQFRTYAMQLLVNEKGQPLTNAMFRTRFDAARDAAGIDKDAFQFRDLRATAATAVDDDAGIRQAQALLGHTTEGMTAEYVRHKVGKRVKPAM</sequence>
<comment type="similarity">
    <text evidence="1">Belongs to the 'phage' integrase family.</text>
</comment>
<dbReference type="PROSITE" id="PS51898">
    <property type="entry name" value="TYR_RECOMBINASE"/>
    <property type="match status" value="1"/>
</dbReference>
<keyword evidence="3" id="KW-0238">DNA-binding</keyword>
<accession>A0ABN4SJZ6</accession>
<keyword evidence="2" id="KW-0229">DNA integration</keyword>
<dbReference type="Gene3D" id="1.10.150.130">
    <property type="match status" value="1"/>
</dbReference>
<dbReference type="InterPro" id="IPR050090">
    <property type="entry name" value="Tyrosine_recombinase_XerCD"/>
</dbReference>
<protein>
    <recommendedName>
        <fullName evidence="5">Tyr recombinase domain-containing protein</fullName>
    </recommendedName>
</protein>
<evidence type="ECO:0000256" key="2">
    <source>
        <dbReference type="ARBA" id="ARBA00022908"/>
    </source>
</evidence>
<evidence type="ECO:0000256" key="3">
    <source>
        <dbReference type="ARBA" id="ARBA00023125"/>
    </source>
</evidence>
<dbReference type="Gene3D" id="1.10.443.10">
    <property type="entry name" value="Intergrase catalytic core"/>
    <property type="match status" value="1"/>
</dbReference>
<dbReference type="PANTHER" id="PTHR30349:SF64">
    <property type="entry name" value="PROPHAGE INTEGRASE INTD-RELATED"/>
    <property type="match status" value="1"/>
</dbReference>
<name>A0ABN4SJZ6_9BURK</name>
<proteinExistence type="inferred from homology"/>